<keyword evidence="2" id="KW-1185">Reference proteome</keyword>
<accession>A0A1T4X1T6</accession>
<dbReference type="OrthoDB" id="5290562at2"/>
<dbReference type="Gene3D" id="1.25.40.10">
    <property type="entry name" value="Tetratricopeptide repeat domain"/>
    <property type="match status" value="2"/>
</dbReference>
<organism evidence="1 2">
    <name type="scientific">Desulfobaculum bizertense DSM 18034</name>
    <dbReference type="NCBI Taxonomy" id="1121442"/>
    <lineage>
        <taxon>Bacteria</taxon>
        <taxon>Pseudomonadati</taxon>
        <taxon>Thermodesulfobacteriota</taxon>
        <taxon>Desulfovibrionia</taxon>
        <taxon>Desulfovibrionales</taxon>
        <taxon>Desulfovibrionaceae</taxon>
        <taxon>Desulfobaculum</taxon>
    </lineage>
</organism>
<dbReference type="RefSeq" id="WP_078686169.1">
    <property type="nucleotide sequence ID" value="NZ_FUYA01000015.1"/>
</dbReference>
<dbReference type="SUPFAM" id="SSF48452">
    <property type="entry name" value="TPR-like"/>
    <property type="match status" value="1"/>
</dbReference>
<dbReference type="Pfam" id="PF13432">
    <property type="entry name" value="TPR_16"/>
    <property type="match status" value="1"/>
</dbReference>
<dbReference type="AlphaFoldDB" id="A0A1T4X1T6"/>
<dbReference type="EMBL" id="FUYA01000015">
    <property type="protein sequence ID" value="SKA83564.1"/>
    <property type="molecule type" value="Genomic_DNA"/>
</dbReference>
<evidence type="ECO:0000313" key="1">
    <source>
        <dbReference type="EMBL" id="SKA83564.1"/>
    </source>
</evidence>
<dbReference type="Proteomes" id="UP000189733">
    <property type="component" value="Unassembled WGS sequence"/>
</dbReference>
<reference evidence="1 2" key="1">
    <citation type="submission" date="2017-02" db="EMBL/GenBank/DDBJ databases">
        <authorList>
            <person name="Peterson S.W."/>
        </authorList>
    </citation>
    <scope>NUCLEOTIDE SEQUENCE [LARGE SCALE GENOMIC DNA]</scope>
    <source>
        <strain evidence="1 2">DSM 18034</strain>
    </source>
</reference>
<protein>
    <submittedName>
        <fullName evidence="1">Tetratricopeptide repeat-containing protein</fullName>
    </submittedName>
</protein>
<name>A0A1T4X1T6_9BACT</name>
<gene>
    <name evidence="1" type="ORF">SAMN02745702_02906</name>
</gene>
<dbReference type="InterPro" id="IPR011990">
    <property type="entry name" value="TPR-like_helical_dom_sf"/>
</dbReference>
<evidence type="ECO:0000313" key="2">
    <source>
        <dbReference type="Proteomes" id="UP000189733"/>
    </source>
</evidence>
<dbReference type="STRING" id="1121442.SAMN02745702_02906"/>
<sequence>MKTRSFFLSCALIVCLLGCSPQDGDSLAAANRAYAHGNYLEAQELYQSYIQTESGGTERWRAWSRLLSICLDIRSQPQKALPIVDTMLLEFASSPQRVAELSWKRAEILTQVQDNKAAIEAWQKILDDPAFSRAQQWQAVQELYSIFQRQQRYALMRDVLAQNTALAPSPEDKLRVQYKLAQVYFLLRNYKEASHSLDDLLAQENIPAALEVQAVYLLAEIALEQGKVADARKLFLSLKGRYPNPQALRIRIDALAE</sequence>
<proteinExistence type="predicted"/>